<dbReference type="SUPFAM" id="SSF53474">
    <property type="entry name" value="alpha/beta-Hydrolases"/>
    <property type="match status" value="1"/>
</dbReference>
<dbReference type="Gene3D" id="3.40.50.1820">
    <property type="entry name" value="alpha/beta hydrolase"/>
    <property type="match status" value="1"/>
</dbReference>
<comment type="caution">
    <text evidence="2">The sequence shown here is derived from an EMBL/GenBank/DDBJ whole genome shotgun (WGS) entry which is preliminary data.</text>
</comment>
<dbReference type="AlphaFoldDB" id="A0A4R4DPV4"/>
<name>A0A4R4DPV4_9PROT</name>
<proteinExistence type="predicted"/>
<reference evidence="2 3" key="1">
    <citation type="submission" date="2019-03" db="EMBL/GenBank/DDBJ databases">
        <title>Paracraurococcus aquatilis NE82 genome sequence.</title>
        <authorList>
            <person name="Zhao Y."/>
            <person name="Du Z."/>
        </authorList>
    </citation>
    <scope>NUCLEOTIDE SEQUENCE [LARGE SCALE GENOMIC DNA]</scope>
    <source>
        <strain evidence="2 3">NE82</strain>
    </source>
</reference>
<organism evidence="2 3">
    <name type="scientific">Roseicella aquatilis</name>
    <dbReference type="NCBI Taxonomy" id="2527868"/>
    <lineage>
        <taxon>Bacteria</taxon>
        <taxon>Pseudomonadati</taxon>
        <taxon>Pseudomonadota</taxon>
        <taxon>Alphaproteobacteria</taxon>
        <taxon>Acetobacterales</taxon>
        <taxon>Roseomonadaceae</taxon>
        <taxon>Roseicella</taxon>
    </lineage>
</organism>
<dbReference type="GO" id="GO:0016787">
    <property type="term" value="F:hydrolase activity"/>
    <property type="evidence" value="ECO:0007669"/>
    <property type="project" value="UniProtKB-KW"/>
</dbReference>
<evidence type="ECO:0000313" key="2">
    <source>
        <dbReference type="EMBL" id="TCZ63881.1"/>
    </source>
</evidence>
<dbReference type="EMBL" id="SKBM01000006">
    <property type="protein sequence ID" value="TCZ63881.1"/>
    <property type="molecule type" value="Genomic_DNA"/>
</dbReference>
<accession>A0A4R4DPV4</accession>
<feature type="region of interest" description="Disordered" evidence="1">
    <location>
        <begin position="64"/>
        <end position="117"/>
    </location>
</feature>
<evidence type="ECO:0000313" key="3">
    <source>
        <dbReference type="Proteomes" id="UP000295023"/>
    </source>
</evidence>
<dbReference type="Proteomes" id="UP000295023">
    <property type="component" value="Unassembled WGS sequence"/>
</dbReference>
<dbReference type="InterPro" id="IPR029058">
    <property type="entry name" value="AB_hydrolase_fold"/>
</dbReference>
<dbReference type="OrthoDB" id="7323510at2"/>
<evidence type="ECO:0000256" key="1">
    <source>
        <dbReference type="SAM" id="MobiDB-lite"/>
    </source>
</evidence>
<keyword evidence="3" id="KW-1185">Reference proteome</keyword>
<protein>
    <submittedName>
        <fullName evidence="2">Alpha/beta hydrolase</fullName>
    </submittedName>
</protein>
<keyword evidence="2" id="KW-0378">Hydrolase</keyword>
<sequence>MADFIPVTEESLRAAMRDPRYWRSGHPEREDYNRWVTEGWRAFVNEGQGKNGVVQVRAYTRTRNGKMEQVGAHTRADPPGGDAKDGPQSAAGQGSYARPVSDSPGTATPSPRPGITAASPTLVIFVGGGGDSKYRNVYDFQSSSDVIRDLGHRQSAYFGHDEANAIMTRIANEPQETRIVLVGHSWGGDTAAQVAATLGQRGRPVDTLITVDPVGRGLSDGFFQRIRAGSREWVNIRAHGAATSDFSDFVAAVGGTYGDGPRGHATRHIEAPVTHANFGRLLTSPDNTGVSGFSRILGR</sequence>
<dbReference type="RefSeq" id="WP_132286625.1">
    <property type="nucleotide sequence ID" value="NZ_SKBM01000006.1"/>
</dbReference>
<gene>
    <name evidence="2" type="ORF">EXY23_07780</name>
</gene>